<accession>Q1JXA8</accession>
<name>Q1JXA8_DESA6</name>
<dbReference type="Proteomes" id="UP000005695">
    <property type="component" value="Unassembled WGS sequence"/>
</dbReference>
<protein>
    <submittedName>
        <fullName evidence="2">Uncharacterized protein</fullName>
    </submittedName>
</protein>
<evidence type="ECO:0000313" key="2">
    <source>
        <dbReference type="EMBL" id="EAT14884.1"/>
    </source>
</evidence>
<dbReference type="AlphaFoldDB" id="Q1JXA8"/>
<keyword evidence="3" id="KW-1185">Reference proteome</keyword>
<sequence>MNRDYAEKQDLWAEMSELWTVRQTRKRKARLGVMAAVSVLIMAGAFVYNVSTTSQDPMYLQVQGNQLGMEKSVNASSAPDVDQREKRVEFTETLSI</sequence>
<gene>
    <name evidence="2" type="ORF">Dace_0893</name>
</gene>
<evidence type="ECO:0000313" key="3">
    <source>
        <dbReference type="Proteomes" id="UP000005695"/>
    </source>
</evidence>
<keyword evidence="1" id="KW-0812">Transmembrane</keyword>
<organism evidence="2 3">
    <name type="scientific">Desulfuromonas acetoxidans (strain DSM 684 / 11070)</name>
    <dbReference type="NCBI Taxonomy" id="281689"/>
    <lineage>
        <taxon>Bacteria</taxon>
        <taxon>Pseudomonadati</taxon>
        <taxon>Thermodesulfobacteriota</taxon>
        <taxon>Desulfuromonadia</taxon>
        <taxon>Desulfuromonadales</taxon>
        <taxon>Desulfuromonadaceae</taxon>
        <taxon>Desulfuromonas</taxon>
    </lineage>
</organism>
<proteinExistence type="predicted"/>
<reference evidence="2" key="2">
    <citation type="submission" date="2006-05" db="EMBL/GenBank/DDBJ databases">
        <title>Sequencing of the draft genome and assembly of Desulfuromonas acetoxidans DSM 684.</title>
        <authorList>
            <consortium name="US DOE Joint Genome Institute (JGI-PGF)"/>
            <person name="Copeland A."/>
            <person name="Lucas S."/>
            <person name="Lapidus A."/>
            <person name="Barry K."/>
            <person name="Detter J.C."/>
            <person name="Glavina del Rio T."/>
            <person name="Hammon N."/>
            <person name="Israni S."/>
            <person name="Dalin E."/>
            <person name="Tice H."/>
            <person name="Bruce D."/>
            <person name="Pitluck S."/>
            <person name="Richardson P."/>
        </authorList>
    </citation>
    <scope>NUCLEOTIDE SEQUENCE [LARGE SCALE GENOMIC DNA]</scope>
    <source>
        <strain evidence="2">DSM 684</strain>
    </source>
</reference>
<evidence type="ECO:0000256" key="1">
    <source>
        <dbReference type="SAM" id="Phobius"/>
    </source>
</evidence>
<dbReference type="EMBL" id="AAEW02000016">
    <property type="protein sequence ID" value="EAT14884.1"/>
    <property type="molecule type" value="Genomic_DNA"/>
</dbReference>
<reference evidence="2" key="1">
    <citation type="submission" date="2006-05" db="EMBL/GenBank/DDBJ databases">
        <title>Annotation of the draft genome assembly of Desulfuromonas acetoxidans DSM 684.</title>
        <authorList>
            <consortium name="US DOE Joint Genome Institute (JGI-ORNL)"/>
            <person name="Larimer F."/>
            <person name="Land M."/>
            <person name="Hauser L."/>
        </authorList>
    </citation>
    <scope>NUCLEOTIDE SEQUENCE [LARGE SCALE GENOMIC DNA]</scope>
    <source>
        <strain evidence="2">DSM 684</strain>
    </source>
</reference>
<feature type="transmembrane region" description="Helical" evidence="1">
    <location>
        <begin position="31"/>
        <end position="50"/>
    </location>
</feature>
<keyword evidence="1" id="KW-1133">Transmembrane helix</keyword>
<dbReference type="RefSeq" id="WP_006001980.1">
    <property type="nucleotide sequence ID" value="NZ_AAEW02000016.1"/>
</dbReference>
<keyword evidence="1" id="KW-0472">Membrane</keyword>
<comment type="caution">
    <text evidence="2">The sequence shown here is derived from an EMBL/GenBank/DDBJ whole genome shotgun (WGS) entry which is preliminary data.</text>
</comment>